<protein>
    <submittedName>
        <fullName evidence="2">Proline-rich receptor-like protein kinase PERK13</fullName>
    </submittedName>
</protein>
<evidence type="ECO:0000313" key="3">
    <source>
        <dbReference type="Proteomes" id="UP001140949"/>
    </source>
</evidence>
<proteinExistence type="predicted"/>
<keyword evidence="3" id="KW-1185">Reference proteome</keyword>
<reference evidence="2" key="2">
    <citation type="submission" date="2023-04" db="EMBL/GenBank/DDBJ databases">
        <authorList>
            <person name="Bruccoleri R.E."/>
            <person name="Oakeley E.J."/>
            <person name="Faust A.-M."/>
            <person name="Dessus-Babus S."/>
            <person name="Altorfer M."/>
            <person name="Burckhardt D."/>
            <person name="Oertli M."/>
            <person name="Naumann U."/>
            <person name="Petersen F."/>
            <person name="Wong J."/>
        </authorList>
    </citation>
    <scope>NUCLEOTIDE SEQUENCE</scope>
    <source>
        <strain evidence="2">GSM-AAB239-AS_SAM_17_03QT</strain>
        <tissue evidence="2">Leaf</tissue>
    </source>
</reference>
<evidence type="ECO:0000256" key="1">
    <source>
        <dbReference type="SAM" id="MobiDB-lite"/>
    </source>
</evidence>
<name>A0AAX6HJD4_IRIPA</name>
<keyword evidence="2" id="KW-0418">Kinase</keyword>
<gene>
    <name evidence="2" type="ORF">M6B38_307505</name>
</gene>
<dbReference type="EMBL" id="JANAVB010008800">
    <property type="protein sequence ID" value="KAJ6841139.1"/>
    <property type="molecule type" value="Genomic_DNA"/>
</dbReference>
<dbReference type="AlphaFoldDB" id="A0AAX6HJD4"/>
<dbReference type="GO" id="GO:0016301">
    <property type="term" value="F:kinase activity"/>
    <property type="evidence" value="ECO:0007669"/>
    <property type="project" value="UniProtKB-KW"/>
</dbReference>
<comment type="caution">
    <text evidence="2">The sequence shown here is derived from an EMBL/GenBank/DDBJ whole genome shotgun (WGS) entry which is preliminary data.</text>
</comment>
<keyword evidence="2" id="KW-0808">Transferase</keyword>
<feature type="compositionally biased region" description="Acidic residues" evidence="1">
    <location>
        <begin position="1"/>
        <end position="17"/>
    </location>
</feature>
<feature type="region of interest" description="Disordered" evidence="1">
    <location>
        <begin position="1"/>
        <end position="23"/>
    </location>
</feature>
<reference evidence="2" key="1">
    <citation type="journal article" date="2023" name="GigaByte">
        <title>Genome assembly of the bearded iris, Iris pallida Lam.</title>
        <authorList>
            <person name="Bruccoleri R.E."/>
            <person name="Oakeley E.J."/>
            <person name="Faust A.M.E."/>
            <person name="Altorfer M."/>
            <person name="Dessus-Babus S."/>
            <person name="Burckhardt D."/>
            <person name="Oertli M."/>
            <person name="Naumann U."/>
            <person name="Petersen F."/>
            <person name="Wong J."/>
        </authorList>
    </citation>
    <scope>NUCLEOTIDE SEQUENCE</scope>
    <source>
        <strain evidence="2">GSM-AAB239-AS_SAM_17_03QT</strain>
    </source>
</reference>
<sequence>MVAVDVGDEGGNGDDDDGAHNRKGGCPLVYSKLPALAFPSLGRRLDGKGSGDPFTPICTDLDMFELKRGLSAGRFLSS</sequence>
<organism evidence="2 3">
    <name type="scientific">Iris pallida</name>
    <name type="common">Sweet iris</name>
    <dbReference type="NCBI Taxonomy" id="29817"/>
    <lineage>
        <taxon>Eukaryota</taxon>
        <taxon>Viridiplantae</taxon>
        <taxon>Streptophyta</taxon>
        <taxon>Embryophyta</taxon>
        <taxon>Tracheophyta</taxon>
        <taxon>Spermatophyta</taxon>
        <taxon>Magnoliopsida</taxon>
        <taxon>Liliopsida</taxon>
        <taxon>Asparagales</taxon>
        <taxon>Iridaceae</taxon>
        <taxon>Iridoideae</taxon>
        <taxon>Irideae</taxon>
        <taxon>Iris</taxon>
    </lineage>
</organism>
<keyword evidence="2" id="KW-0675">Receptor</keyword>
<dbReference type="Proteomes" id="UP001140949">
    <property type="component" value="Unassembled WGS sequence"/>
</dbReference>
<accession>A0AAX6HJD4</accession>
<evidence type="ECO:0000313" key="2">
    <source>
        <dbReference type="EMBL" id="KAJ6841139.1"/>
    </source>
</evidence>